<protein>
    <submittedName>
        <fullName evidence="1">Uncharacterized protein</fullName>
    </submittedName>
</protein>
<name>A0ABD1REG2_9LAMI</name>
<dbReference type="AlphaFoldDB" id="A0ABD1REG2"/>
<accession>A0ABD1REG2</accession>
<keyword evidence="2" id="KW-1185">Reference proteome</keyword>
<organism evidence="1 2">
    <name type="scientific">Abeliophyllum distichum</name>
    <dbReference type="NCBI Taxonomy" id="126358"/>
    <lineage>
        <taxon>Eukaryota</taxon>
        <taxon>Viridiplantae</taxon>
        <taxon>Streptophyta</taxon>
        <taxon>Embryophyta</taxon>
        <taxon>Tracheophyta</taxon>
        <taxon>Spermatophyta</taxon>
        <taxon>Magnoliopsida</taxon>
        <taxon>eudicotyledons</taxon>
        <taxon>Gunneridae</taxon>
        <taxon>Pentapetalae</taxon>
        <taxon>asterids</taxon>
        <taxon>lamiids</taxon>
        <taxon>Lamiales</taxon>
        <taxon>Oleaceae</taxon>
        <taxon>Forsythieae</taxon>
        <taxon>Abeliophyllum</taxon>
    </lineage>
</organism>
<reference evidence="2" key="1">
    <citation type="submission" date="2024-07" db="EMBL/GenBank/DDBJ databases">
        <title>Two chromosome-level genome assemblies of Korean endemic species Abeliophyllum distichum and Forsythia ovata (Oleaceae).</title>
        <authorList>
            <person name="Jang H."/>
        </authorList>
    </citation>
    <scope>NUCLEOTIDE SEQUENCE [LARGE SCALE GENOMIC DNA]</scope>
</reference>
<comment type="caution">
    <text evidence="1">The sequence shown here is derived from an EMBL/GenBank/DDBJ whole genome shotgun (WGS) entry which is preliminary data.</text>
</comment>
<dbReference type="EMBL" id="JBFOLK010000009">
    <property type="protein sequence ID" value="KAL2486812.1"/>
    <property type="molecule type" value="Genomic_DNA"/>
</dbReference>
<dbReference type="Proteomes" id="UP001604336">
    <property type="component" value="Unassembled WGS sequence"/>
</dbReference>
<evidence type="ECO:0000313" key="1">
    <source>
        <dbReference type="EMBL" id="KAL2486812.1"/>
    </source>
</evidence>
<evidence type="ECO:0000313" key="2">
    <source>
        <dbReference type="Proteomes" id="UP001604336"/>
    </source>
</evidence>
<gene>
    <name evidence="1" type="ORF">Adt_31568</name>
</gene>
<sequence length="114" mass="13406">MSLEKQLTRLESGEDVRKMLRDRDRHRHRVVEIYIVEAVQSHALPLVPYKEHNKGDSTTVDEPATGEAQVFKGCYVSIIEEQNEGYPEVVWTDRFFHENIEEWNECDMLLNNLC</sequence>
<proteinExistence type="predicted"/>